<dbReference type="EMBL" id="JANJQO010000384">
    <property type="protein sequence ID" value="KAJ2978351.1"/>
    <property type="molecule type" value="Genomic_DNA"/>
</dbReference>
<name>A0ACC1NIB9_9HYPO</name>
<organism evidence="1 2">
    <name type="scientific">Zarea fungicola</name>
    <dbReference type="NCBI Taxonomy" id="93591"/>
    <lineage>
        <taxon>Eukaryota</taxon>
        <taxon>Fungi</taxon>
        <taxon>Dikarya</taxon>
        <taxon>Ascomycota</taxon>
        <taxon>Pezizomycotina</taxon>
        <taxon>Sordariomycetes</taxon>
        <taxon>Hypocreomycetidae</taxon>
        <taxon>Hypocreales</taxon>
        <taxon>Cordycipitaceae</taxon>
        <taxon>Zarea</taxon>
    </lineage>
</organism>
<sequence>MEVDIADSIAEAVLAQFDRLPTKRKPKVRDNGLHEWVPISGIVAEKDGVFTCISLATGMKCLSASKIPEANGIGLHDWHAEALAIRTFNSYILDECLRIIDTGSSDLLEKAFASDGLAGPKPFCVQPGIKLHMYASEAPCGDASMENLMAAQEDASPWDVPTRAETDLDGGYPELPGRAYFSQLGVVRRKPARSDAPPTLSKSCSDKLALKQCTSLLASVTSLFVDPATAYIDTLVLPKDQYSHVACQRAFSATGRMSAVASQTMDGGYGFHPFSIATTTVQFKYSRRTALSRSDKIATSNLAAAWSLSGIEESILGGVIQGYKPFLPKGASRMSRRRMWQNCCLLAGKLEERQEISEQLTADTYIQVKHGPLLNVRDNVKSLVREAALPGWIQNTGDDTFGIDQDKQGKQYKTR</sequence>
<evidence type="ECO:0000313" key="2">
    <source>
        <dbReference type="Proteomes" id="UP001143910"/>
    </source>
</evidence>
<proteinExistence type="predicted"/>
<accession>A0ACC1NIB9</accession>
<comment type="caution">
    <text evidence="1">The sequence shown here is derived from an EMBL/GenBank/DDBJ whole genome shotgun (WGS) entry which is preliminary data.</text>
</comment>
<dbReference type="Proteomes" id="UP001143910">
    <property type="component" value="Unassembled WGS sequence"/>
</dbReference>
<evidence type="ECO:0000313" key="1">
    <source>
        <dbReference type="EMBL" id="KAJ2978351.1"/>
    </source>
</evidence>
<gene>
    <name evidence="1" type="ORF">NQ176_g3867</name>
</gene>
<protein>
    <submittedName>
        <fullName evidence="1">Uncharacterized protein</fullName>
    </submittedName>
</protein>
<keyword evidence="2" id="KW-1185">Reference proteome</keyword>
<reference evidence="1" key="1">
    <citation type="submission" date="2022-08" db="EMBL/GenBank/DDBJ databases">
        <title>Genome Sequence of Lecanicillium fungicola.</title>
        <authorList>
            <person name="Buettner E."/>
        </authorList>
    </citation>
    <scope>NUCLEOTIDE SEQUENCE</scope>
    <source>
        <strain evidence="1">Babe33</strain>
    </source>
</reference>